<gene>
    <name evidence="3" type="ORF">CYLTODRAFT_459594</name>
</gene>
<proteinExistence type="predicted"/>
<accession>A0A0D7AUU8</accession>
<evidence type="ECO:0000256" key="1">
    <source>
        <dbReference type="SAM" id="Coils"/>
    </source>
</evidence>
<evidence type="ECO:0000313" key="4">
    <source>
        <dbReference type="Proteomes" id="UP000054007"/>
    </source>
</evidence>
<organism evidence="3 4">
    <name type="scientific">Cylindrobasidium torrendii FP15055 ss-10</name>
    <dbReference type="NCBI Taxonomy" id="1314674"/>
    <lineage>
        <taxon>Eukaryota</taxon>
        <taxon>Fungi</taxon>
        <taxon>Dikarya</taxon>
        <taxon>Basidiomycota</taxon>
        <taxon>Agaricomycotina</taxon>
        <taxon>Agaricomycetes</taxon>
        <taxon>Agaricomycetidae</taxon>
        <taxon>Agaricales</taxon>
        <taxon>Marasmiineae</taxon>
        <taxon>Physalacriaceae</taxon>
        <taxon>Cylindrobasidium</taxon>
    </lineage>
</organism>
<feature type="coiled-coil region" evidence="1">
    <location>
        <begin position="48"/>
        <end position="107"/>
    </location>
</feature>
<evidence type="ECO:0000256" key="2">
    <source>
        <dbReference type="SAM" id="MobiDB-lite"/>
    </source>
</evidence>
<dbReference type="EMBL" id="KN880877">
    <property type="protein sequence ID" value="KIY61760.1"/>
    <property type="molecule type" value="Genomic_DNA"/>
</dbReference>
<dbReference type="AlphaFoldDB" id="A0A0D7AUU8"/>
<keyword evidence="1" id="KW-0175">Coiled coil</keyword>
<dbReference type="Proteomes" id="UP000054007">
    <property type="component" value="Unassembled WGS sequence"/>
</dbReference>
<feature type="compositionally biased region" description="Polar residues" evidence="2">
    <location>
        <begin position="1"/>
        <end position="13"/>
    </location>
</feature>
<keyword evidence="4" id="KW-1185">Reference proteome</keyword>
<reference evidence="3 4" key="1">
    <citation type="journal article" date="2015" name="Fungal Genet. Biol.">
        <title>Evolution of novel wood decay mechanisms in Agaricales revealed by the genome sequences of Fistulina hepatica and Cylindrobasidium torrendii.</title>
        <authorList>
            <person name="Floudas D."/>
            <person name="Held B.W."/>
            <person name="Riley R."/>
            <person name="Nagy L.G."/>
            <person name="Koehler G."/>
            <person name="Ransdell A.S."/>
            <person name="Younus H."/>
            <person name="Chow J."/>
            <person name="Chiniquy J."/>
            <person name="Lipzen A."/>
            <person name="Tritt A."/>
            <person name="Sun H."/>
            <person name="Haridas S."/>
            <person name="LaButti K."/>
            <person name="Ohm R.A."/>
            <person name="Kues U."/>
            <person name="Blanchette R.A."/>
            <person name="Grigoriev I.V."/>
            <person name="Minto R.E."/>
            <person name="Hibbett D.S."/>
        </authorList>
    </citation>
    <scope>NUCLEOTIDE SEQUENCE [LARGE SCALE GENOMIC DNA]</scope>
    <source>
        <strain evidence="3 4">FP15055 ss-10</strain>
    </source>
</reference>
<name>A0A0D7AUU8_9AGAR</name>
<sequence>MSTTPPAVTTSPETLAKPMTSHEQLSVRPAEQLVQGARLVEEDTSNVMKAATTKLLLAEEELKALTDDLKNVVGAMRDMGDEEARRRTELEAAISDLRERLDVREGEVSRVRSNGDVTVRVRNVSQVEVVTVGPGDKRVRMRGLEGGIVAELIV</sequence>
<feature type="region of interest" description="Disordered" evidence="2">
    <location>
        <begin position="1"/>
        <end position="27"/>
    </location>
</feature>
<protein>
    <submittedName>
        <fullName evidence="3">Uncharacterized protein</fullName>
    </submittedName>
</protein>
<evidence type="ECO:0000313" key="3">
    <source>
        <dbReference type="EMBL" id="KIY61760.1"/>
    </source>
</evidence>